<dbReference type="InterPro" id="IPR015422">
    <property type="entry name" value="PyrdxlP-dep_Trfase_small"/>
</dbReference>
<dbReference type="InterPro" id="IPR016454">
    <property type="entry name" value="Cysteine_dSase"/>
</dbReference>
<dbReference type="InterPro" id="IPR000192">
    <property type="entry name" value="Aminotrans_V_dom"/>
</dbReference>
<evidence type="ECO:0000256" key="5">
    <source>
        <dbReference type="ARBA" id="ARBA00022723"/>
    </source>
</evidence>
<dbReference type="PANTHER" id="PTHR11601:SF34">
    <property type="entry name" value="CYSTEINE DESULFURASE"/>
    <property type="match status" value="1"/>
</dbReference>
<evidence type="ECO:0000256" key="8">
    <source>
        <dbReference type="ARBA" id="ARBA00023014"/>
    </source>
</evidence>
<evidence type="ECO:0000256" key="2">
    <source>
        <dbReference type="ARBA" id="ARBA00006490"/>
    </source>
</evidence>
<dbReference type="PATRIC" id="fig|1393034.3.peg.974"/>
<dbReference type="InterPro" id="IPR015424">
    <property type="entry name" value="PyrdxlP-dep_Trfase"/>
</dbReference>
<accession>A0A133XS71</accession>
<comment type="similarity">
    <text evidence="2">Belongs to the class-V pyridoxal-phosphate-dependent aminotransferase family. NifS/IscS subfamily.</text>
</comment>
<evidence type="ECO:0000256" key="7">
    <source>
        <dbReference type="ARBA" id="ARBA00023004"/>
    </source>
</evidence>
<dbReference type="EC" id="2.8.1.7" evidence="3"/>
<dbReference type="Gene3D" id="1.10.260.50">
    <property type="match status" value="1"/>
</dbReference>
<evidence type="ECO:0000256" key="6">
    <source>
        <dbReference type="ARBA" id="ARBA00022898"/>
    </source>
</evidence>
<feature type="domain" description="Aminotransferase class V" evidence="11">
    <location>
        <begin position="7"/>
        <end position="365"/>
    </location>
</feature>
<dbReference type="STRING" id="1393034.HMPREF3192_01009"/>
<keyword evidence="5" id="KW-0479">Metal-binding</keyword>
<evidence type="ECO:0000256" key="4">
    <source>
        <dbReference type="ARBA" id="ARBA00022679"/>
    </source>
</evidence>
<keyword evidence="6" id="KW-0663">Pyridoxal phosphate</keyword>
<sequence>MSSEFAYLDYAASAPVRKQAYQAQEAYRKLACAGANPNSLHSMGRMAHQVLEDARRDLVQALGGGFRPPELLFTSGGTESNNLAIYGIAEGVRRQDPGRTTVIISAIEHDSILDLVSKLHERGFSVVLLPPRCDGKIYADDLAQRIDEHCALVSVMHANNETGIVMDTISLARVAHSAGARFHTDAIQAFGRIPLCIDEVDAVSIAAHKIGAPIGIGAVAIRKTCPFKAQNFGGGQEFGRRPGTQDVQSAYVFATIAKLVMQDLPSVRAQVAAKAQAVYDRLCQKDTHIVPTTTALIDENRLPGLVSIMVDGLDSETLVLQLDARGYEVSAGSACSSASLEPSHVLKAMGIPRDLAFGALRISFDERVSSDVLDGFCDTLLDIVARYR</sequence>
<dbReference type="PANTHER" id="PTHR11601">
    <property type="entry name" value="CYSTEINE DESULFURYLASE FAMILY MEMBER"/>
    <property type="match status" value="1"/>
</dbReference>
<dbReference type="InterPro" id="IPR015421">
    <property type="entry name" value="PyrdxlP-dep_Trfase_major"/>
</dbReference>
<dbReference type="AlphaFoldDB" id="A0A133XS71"/>
<dbReference type="GO" id="GO:0046872">
    <property type="term" value="F:metal ion binding"/>
    <property type="evidence" value="ECO:0007669"/>
    <property type="project" value="UniProtKB-KW"/>
</dbReference>
<comment type="caution">
    <text evidence="12">The sequence shown here is derived from an EMBL/GenBank/DDBJ whole genome shotgun (WGS) entry which is preliminary data.</text>
</comment>
<gene>
    <name evidence="12" type="ORF">HMPREF3192_01009</name>
</gene>
<evidence type="ECO:0000256" key="3">
    <source>
        <dbReference type="ARBA" id="ARBA00012239"/>
    </source>
</evidence>
<reference evidence="13" key="1">
    <citation type="submission" date="2016-01" db="EMBL/GenBank/DDBJ databases">
        <authorList>
            <person name="Mitreva M."/>
            <person name="Pepin K.H."/>
            <person name="Mihindukulasuriya K.A."/>
            <person name="Fulton R."/>
            <person name="Fronick C."/>
            <person name="O'Laughlin M."/>
            <person name="Miner T."/>
            <person name="Herter B."/>
            <person name="Rosa B.A."/>
            <person name="Cordes M."/>
            <person name="Tomlinson C."/>
            <person name="Wollam A."/>
            <person name="Palsikar V.B."/>
            <person name="Mardis E.R."/>
            <person name="Wilson R.K."/>
        </authorList>
    </citation>
    <scope>NUCLEOTIDE SEQUENCE [LARGE SCALE GENOMIC DNA]</scope>
    <source>
        <strain evidence="13">DNF00019</strain>
    </source>
</reference>
<dbReference type="EMBL" id="LSCR01000029">
    <property type="protein sequence ID" value="KXB33781.1"/>
    <property type="molecule type" value="Genomic_DNA"/>
</dbReference>
<keyword evidence="7" id="KW-0408">Iron</keyword>
<evidence type="ECO:0000256" key="9">
    <source>
        <dbReference type="ARBA" id="ARBA00050776"/>
    </source>
</evidence>
<protein>
    <recommendedName>
        <fullName evidence="3">cysteine desulfurase</fullName>
        <ecNumber evidence="3">2.8.1.7</ecNumber>
    </recommendedName>
</protein>
<keyword evidence="8" id="KW-0411">Iron-sulfur</keyword>
<evidence type="ECO:0000256" key="1">
    <source>
        <dbReference type="ARBA" id="ARBA00001933"/>
    </source>
</evidence>
<dbReference type="Gene3D" id="3.40.640.10">
    <property type="entry name" value="Type I PLP-dependent aspartate aminotransferase-like (Major domain)"/>
    <property type="match status" value="1"/>
</dbReference>
<dbReference type="GO" id="GO:0031071">
    <property type="term" value="F:cysteine desulfurase activity"/>
    <property type="evidence" value="ECO:0007669"/>
    <property type="project" value="UniProtKB-EC"/>
</dbReference>
<proteinExistence type="inferred from homology"/>
<keyword evidence="13" id="KW-1185">Reference proteome</keyword>
<dbReference type="Proteomes" id="UP000070675">
    <property type="component" value="Unassembled WGS sequence"/>
</dbReference>
<dbReference type="SUPFAM" id="SSF53383">
    <property type="entry name" value="PLP-dependent transferases"/>
    <property type="match status" value="1"/>
</dbReference>
<dbReference type="InterPro" id="IPR020578">
    <property type="entry name" value="Aminotrans_V_PyrdxlP_BS"/>
</dbReference>
<evidence type="ECO:0000256" key="10">
    <source>
        <dbReference type="RuleBase" id="RU004504"/>
    </source>
</evidence>
<dbReference type="GO" id="GO:0051536">
    <property type="term" value="F:iron-sulfur cluster binding"/>
    <property type="evidence" value="ECO:0007669"/>
    <property type="project" value="UniProtKB-KW"/>
</dbReference>
<dbReference type="OrthoDB" id="9808002at2"/>
<name>A0A133XS71_9ACTN</name>
<dbReference type="Pfam" id="PF00266">
    <property type="entry name" value="Aminotran_5"/>
    <property type="match status" value="1"/>
</dbReference>
<organism evidence="12 13">
    <name type="scientific">Atopobium deltae</name>
    <dbReference type="NCBI Taxonomy" id="1393034"/>
    <lineage>
        <taxon>Bacteria</taxon>
        <taxon>Bacillati</taxon>
        <taxon>Actinomycetota</taxon>
        <taxon>Coriobacteriia</taxon>
        <taxon>Coriobacteriales</taxon>
        <taxon>Atopobiaceae</taxon>
        <taxon>Atopobium</taxon>
    </lineage>
</organism>
<dbReference type="PROSITE" id="PS00595">
    <property type="entry name" value="AA_TRANSFER_CLASS_5"/>
    <property type="match status" value="1"/>
</dbReference>
<dbReference type="Gene3D" id="3.90.1150.10">
    <property type="entry name" value="Aspartate Aminotransferase, domain 1"/>
    <property type="match status" value="1"/>
</dbReference>
<evidence type="ECO:0000313" key="13">
    <source>
        <dbReference type="Proteomes" id="UP000070675"/>
    </source>
</evidence>
<comment type="cofactor">
    <cofactor evidence="1 10">
        <name>pyridoxal 5'-phosphate</name>
        <dbReference type="ChEBI" id="CHEBI:597326"/>
    </cofactor>
</comment>
<comment type="catalytic activity">
    <reaction evidence="9">
        <text>(sulfur carrier)-H + L-cysteine = (sulfur carrier)-SH + L-alanine</text>
        <dbReference type="Rhea" id="RHEA:43892"/>
        <dbReference type="Rhea" id="RHEA-COMP:14737"/>
        <dbReference type="Rhea" id="RHEA-COMP:14739"/>
        <dbReference type="ChEBI" id="CHEBI:29917"/>
        <dbReference type="ChEBI" id="CHEBI:35235"/>
        <dbReference type="ChEBI" id="CHEBI:57972"/>
        <dbReference type="ChEBI" id="CHEBI:64428"/>
        <dbReference type="EC" id="2.8.1.7"/>
    </reaction>
</comment>
<evidence type="ECO:0000313" key="12">
    <source>
        <dbReference type="EMBL" id="KXB33781.1"/>
    </source>
</evidence>
<dbReference type="PIRSF" id="PIRSF005572">
    <property type="entry name" value="NifS"/>
    <property type="match status" value="1"/>
</dbReference>
<dbReference type="RefSeq" id="WP_066305766.1">
    <property type="nucleotide sequence ID" value="NZ_KQ959507.1"/>
</dbReference>
<keyword evidence="4" id="KW-0808">Transferase</keyword>
<evidence type="ECO:0000259" key="11">
    <source>
        <dbReference type="Pfam" id="PF00266"/>
    </source>
</evidence>